<organism evidence="2">
    <name type="scientific">Opuntia streptacantha</name>
    <name type="common">Prickly pear cactus</name>
    <name type="synonym">Opuntia cardona</name>
    <dbReference type="NCBI Taxonomy" id="393608"/>
    <lineage>
        <taxon>Eukaryota</taxon>
        <taxon>Viridiplantae</taxon>
        <taxon>Streptophyta</taxon>
        <taxon>Embryophyta</taxon>
        <taxon>Tracheophyta</taxon>
        <taxon>Spermatophyta</taxon>
        <taxon>Magnoliopsida</taxon>
        <taxon>eudicotyledons</taxon>
        <taxon>Gunneridae</taxon>
        <taxon>Pentapetalae</taxon>
        <taxon>Caryophyllales</taxon>
        <taxon>Cactineae</taxon>
        <taxon>Cactaceae</taxon>
        <taxon>Opuntioideae</taxon>
        <taxon>Opuntia</taxon>
    </lineage>
</organism>
<proteinExistence type="predicted"/>
<reference evidence="2" key="2">
    <citation type="submission" date="2020-07" db="EMBL/GenBank/DDBJ databases">
        <authorList>
            <person name="Vera ALvarez R."/>
            <person name="Arias-Moreno D.M."/>
            <person name="Jimenez-Jacinto V."/>
            <person name="Jimenez-Bremont J.F."/>
            <person name="Swaminathan K."/>
            <person name="Moose S.P."/>
            <person name="Guerrero-Gonzalez M.L."/>
            <person name="Marino-Ramirez L."/>
            <person name="Landsman D."/>
            <person name="Rodriguez-Kessler M."/>
            <person name="Delgado-Sanchez P."/>
        </authorList>
    </citation>
    <scope>NUCLEOTIDE SEQUENCE</scope>
    <source>
        <tissue evidence="2">Cladode</tissue>
    </source>
</reference>
<name>A0A7C9DJH7_OPUST</name>
<dbReference type="AlphaFoldDB" id="A0A7C9DJH7"/>
<sequence>MTSRNFPSTLTEAYMIENKNKDRQKEEKNPPKTTEKETQGQQPWLVEVKKNSHQRKRRKQQKKPLARDCTGLPKTTTRKIVPFCGRIQNSGETPAAGKLAGDQNSRPQPNQW</sequence>
<feature type="compositionally biased region" description="Basic residues" evidence="1">
    <location>
        <begin position="51"/>
        <end position="64"/>
    </location>
</feature>
<evidence type="ECO:0000313" key="2">
    <source>
        <dbReference type="EMBL" id="MBA4644780.1"/>
    </source>
</evidence>
<evidence type="ECO:0000256" key="1">
    <source>
        <dbReference type="SAM" id="MobiDB-lite"/>
    </source>
</evidence>
<accession>A0A7C9DJH7</accession>
<reference evidence="2" key="1">
    <citation type="journal article" date="2013" name="J. Plant Res.">
        <title>Effect of fungi and light on seed germination of three Opuntia species from semiarid lands of central Mexico.</title>
        <authorList>
            <person name="Delgado-Sanchez P."/>
            <person name="Jimenez-Bremont J.F."/>
            <person name="Guerrero-Gonzalez Mde L."/>
            <person name="Flores J."/>
        </authorList>
    </citation>
    <scope>NUCLEOTIDE SEQUENCE</scope>
    <source>
        <tissue evidence="2">Cladode</tissue>
    </source>
</reference>
<protein>
    <submittedName>
        <fullName evidence="2">Uncharacterized protein</fullName>
    </submittedName>
</protein>
<feature type="compositionally biased region" description="Polar residues" evidence="1">
    <location>
        <begin position="102"/>
        <end position="112"/>
    </location>
</feature>
<feature type="region of interest" description="Disordered" evidence="1">
    <location>
        <begin position="1"/>
        <end position="112"/>
    </location>
</feature>
<dbReference type="EMBL" id="GISG01139720">
    <property type="protein sequence ID" value="MBA4644780.1"/>
    <property type="molecule type" value="Transcribed_RNA"/>
</dbReference>
<feature type="compositionally biased region" description="Basic and acidic residues" evidence="1">
    <location>
        <begin position="18"/>
        <end position="38"/>
    </location>
</feature>
<feature type="compositionally biased region" description="Polar residues" evidence="1">
    <location>
        <begin position="1"/>
        <end position="11"/>
    </location>
</feature>